<dbReference type="SMART" id="SM00129">
    <property type="entry name" value="KISc"/>
    <property type="match status" value="1"/>
</dbReference>
<keyword evidence="3 11" id="KW-0493">Microtubule</keyword>
<dbReference type="GO" id="GO:0005874">
    <property type="term" value="C:microtubule"/>
    <property type="evidence" value="ECO:0007669"/>
    <property type="project" value="UniProtKB-KW"/>
</dbReference>
<dbReference type="GeneTree" id="ENSGT00940000154022"/>
<keyword evidence="14" id="KW-0732">Signal</keyword>
<evidence type="ECO:0000256" key="6">
    <source>
        <dbReference type="ARBA" id="ARBA00023054"/>
    </source>
</evidence>
<feature type="coiled-coil region" evidence="12">
    <location>
        <begin position="193"/>
        <end position="220"/>
    </location>
</feature>
<feature type="signal peptide" evidence="14">
    <location>
        <begin position="1"/>
        <end position="23"/>
    </location>
</feature>
<comment type="subcellular location">
    <subcellularLocation>
        <location evidence="1">Cytoplasm</location>
        <location evidence="1">Cytoskeleton</location>
    </subcellularLocation>
</comment>
<dbReference type="Ensembl" id="ENSPSNT00000007696.1">
    <property type="protein sequence ID" value="ENSPSNP00000006757.1"/>
    <property type="gene ID" value="ENSPSNG00000005035.1"/>
</dbReference>
<reference evidence="16" key="1">
    <citation type="submission" date="2019-08" db="EMBL/GenBank/DDBJ databases">
        <title>Phocoena sinus (Vaquita) genome, mPhoSin1, primary haplotype.</title>
        <authorList>
            <person name="Morin P."/>
            <person name="Mountcastle J."/>
            <person name="Fungtammasan C."/>
            <person name="Rhie A."/>
            <person name="Rojas-Bracho L."/>
            <person name="Smith C.R."/>
            <person name="Taylor B.L."/>
            <person name="Gulland F.M.D."/>
            <person name="Musser W."/>
            <person name="Houck M."/>
            <person name="Haase B."/>
            <person name="Paez S."/>
            <person name="Howe K."/>
            <person name="Torrance J."/>
            <person name="Formenti G."/>
            <person name="Phillippy A."/>
            <person name="Ryder O."/>
            <person name="Jarvis E.D."/>
            <person name="Fedrigo O."/>
        </authorList>
    </citation>
    <scope>NUCLEOTIDE SEQUENCE [LARGE SCALE GENOMIC DNA]</scope>
</reference>
<keyword evidence="2" id="KW-0963">Cytoplasm</keyword>
<reference evidence="16" key="3">
    <citation type="submission" date="2025-09" db="UniProtKB">
        <authorList>
            <consortium name="Ensembl"/>
        </authorList>
    </citation>
    <scope>IDENTIFICATION</scope>
</reference>
<dbReference type="RefSeq" id="XP_032466398.1">
    <property type="nucleotide sequence ID" value="XM_032610507.1"/>
</dbReference>
<keyword evidence="7 10" id="KW-0505">Motor protein</keyword>
<dbReference type="PANTHER" id="PTHR47972">
    <property type="entry name" value="KINESIN-LIKE PROTEIN KLP-3"/>
    <property type="match status" value="1"/>
</dbReference>
<dbReference type="PANTHER" id="PTHR47972:SF5">
    <property type="entry name" value="KINESIN-LIKE PROTEIN KIFC3"/>
    <property type="match status" value="1"/>
</dbReference>
<evidence type="ECO:0000256" key="9">
    <source>
        <dbReference type="ARBA" id="ARBA00057541"/>
    </source>
</evidence>
<keyword evidence="4 10" id="KW-0547">Nucleotide-binding</keyword>
<evidence type="ECO:0000256" key="10">
    <source>
        <dbReference type="PROSITE-ProRule" id="PRU00283"/>
    </source>
</evidence>
<evidence type="ECO:0000256" key="4">
    <source>
        <dbReference type="ARBA" id="ARBA00022741"/>
    </source>
</evidence>
<dbReference type="InterPro" id="IPR027417">
    <property type="entry name" value="P-loop_NTPase"/>
</dbReference>
<dbReference type="InterPro" id="IPR019821">
    <property type="entry name" value="Kinesin_motor_CS"/>
</dbReference>
<comment type="function">
    <text evidence="9">May play a role in microtubule-dependent retrograde axonal transport. May function as the motor for the transport of multivesicular body (MVB)-like organelles in dendrites.</text>
</comment>
<feature type="compositionally biased region" description="Low complexity" evidence="13">
    <location>
        <begin position="738"/>
        <end position="761"/>
    </location>
</feature>
<dbReference type="GeneID" id="116742673"/>
<evidence type="ECO:0000256" key="13">
    <source>
        <dbReference type="SAM" id="MobiDB-lite"/>
    </source>
</evidence>
<evidence type="ECO:0000313" key="17">
    <source>
        <dbReference type="Proteomes" id="UP000694554"/>
    </source>
</evidence>
<dbReference type="PRINTS" id="PR00380">
    <property type="entry name" value="KINESINHEAVY"/>
</dbReference>
<dbReference type="GO" id="GO:0007018">
    <property type="term" value="P:microtubule-based movement"/>
    <property type="evidence" value="ECO:0007669"/>
    <property type="project" value="InterPro"/>
</dbReference>
<dbReference type="GO" id="GO:0008017">
    <property type="term" value="F:microtubule binding"/>
    <property type="evidence" value="ECO:0007669"/>
    <property type="project" value="InterPro"/>
</dbReference>
<dbReference type="Gene3D" id="3.40.850.10">
    <property type="entry name" value="Kinesin motor domain"/>
    <property type="match status" value="1"/>
</dbReference>
<keyword evidence="8" id="KW-0206">Cytoskeleton</keyword>
<comment type="similarity">
    <text evidence="10 11">Belongs to the TRAFAC class myosin-kinesin ATPase superfamily. Kinesin family.</text>
</comment>
<sequence length="786" mass="83877">MYAFYSLLIYIFYSLFRRDGGAAAAADPGNPAQSARGKPGGRRRPDQPTAELWTELTGLVGCSESEDGPGGAAEGRPAEVSLEEALVRLAEFLSVQLGAEESFGNSADLSKPGDVPPLLTVTGQLLALLAWIRSPRGRQVLPQATQPASGVQPPTPAGSPSQEESPPVSPRGEAQGQQLPQLEEDQRAWQRLEQLILGQLEELKQQLELQEKELGQLRVGVGATDSEKRVQHLTLENKALKQSLSLTRDLLLHWGPAPPNRAPQEQEEAEALLELRGRLQEAQDTTEALRVQLGVQEVQLQGLRGALRQLQQEAEQKCRRELQQMRGQLAGLRARMASLRQGCGDLRGLVSTFTQSCQGSLSEARGQVSWALGALSAGGAGTQLLEAQQGPPTGCPGRLLELKGNIRVLCRLRPGTPSNLVSLEPGPGGTVTTCYRGHQRRFRLDWVFPPHASQEEVFRELESAVLSCLGGYSVCIFTYGQTGTGKTYSMEGPPEDPGIAPRALQSLFREMGTGGQHHVTLSMVEIYNEAVRDLLAPGPPQRLAVRQGPAGEGGIQVAGLTHWDVPNLESLHQMLNLGRSNRATAATAMNQHSSRSHALVTLTLRTASPSSGPGTAGTLHLVDLAGSERAWKAGAAGTSHEDRDGAQRLREARTINRSLLALGGVMAALRARRPHVPFRDSQLTRLLQPALGPGATAVLLLQVSTRPEDLGETVCSLKFAERVGRVELGPARPRRAPRSGTPSSLSTDTPLSGTPCTATPSPGSPPSPGLDSGSSSALAPPEDLPS</sequence>
<organism evidence="16 17">
    <name type="scientific">Phocoena sinus</name>
    <name type="common">Vaquita</name>
    <dbReference type="NCBI Taxonomy" id="42100"/>
    <lineage>
        <taxon>Eukaryota</taxon>
        <taxon>Metazoa</taxon>
        <taxon>Chordata</taxon>
        <taxon>Craniata</taxon>
        <taxon>Vertebrata</taxon>
        <taxon>Euteleostomi</taxon>
        <taxon>Mammalia</taxon>
        <taxon>Eutheria</taxon>
        <taxon>Laurasiatheria</taxon>
        <taxon>Artiodactyla</taxon>
        <taxon>Whippomorpha</taxon>
        <taxon>Cetacea</taxon>
        <taxon>Odontoceti</taxon>
        <taxon>Phocoenidae</taxon>
        <taxon>Phocoena</taxon>
    </lineage>
</organism>
<feature type="region of interest" description="Disordered" evidence="13">
    <location>
        <begin position="22"/>
        <end position="47"/>
    </location>
</feature>
<dbReference type="CTD" id="90990"/>
<keyword evidence="6 12" id="KW-0175">Coiled coil</keyword>
<dbReference type="Pfam" id="PF00225">
    <property type="entry name" value="Kinesin"/>
    <property type="match status" value="1"/>
</dbReference>
<feature type="binding site" evidence="10">
    <location>
        <begin position="480"/>
        <end position="487"/>
    </location>
    <ligand>
        <name>ATP</name>
        <dbReference type="ChEBI" id="CHEBI:30616"/>
    </ligand>
</feature>
<accession>A0A8C9DZI3</accession>
<feature type="region of interest" description="Disordered" evidence="13">
    <location>
        <begin position="728"/>
        <end position="786"/>
    </location>
</feature>
<evidence type="ECO:0000256" key="8">
    <source>
        <dbReference type="ARBA" id="ARBA00023212"/>
    </source>
</evidence>
<dbReference type="Proteomes" id="UP000694554">
    <property type="component" value="Chromosome 17"/>
</dbReference>
<dbReference type="GO" id="GO:0003777">
    <property type="term" value="F:microtubule motor activity"/>
    <property type="evidence" value="ECO:0007669"/>
    <property type="project" value="InterPro"/>
</dbReference>
<evidence type="ECO:0000256" key="7">
    <source>
        <dbReference type="ARBA" id="ARBA00023175"/>
    </source>
</evidence>
<keyword evidence="5 10" id="KW-0067">ATP-binding</keyword>
<evidence type="ECO:0000313" key="16">
    <source>
        <dbReference type="Ensembl" id="ENSPSNP00000006757.1"/>
    </source>
</evidence>
<dbReference type="GO" id="GO:0005524">
    <property type="term" value="F:ATP binding"/>
    <property type="evidence" value="ECO:0007669"/>
    <property type="project" value="UniProtKB-UniRule"/>
</dbReference>
<dbReference type="InterPro" id="IPR027640">
    <property type="entry name" value="Kinesin-like_fam"/>
</dbReference>
<feature type="chain" id="PRO_5033983622" description="Kinesin-like protein" evidence="14">
    <location>
        <begin position="24"/>
        <end position="786"/>
    </location>
</feature>
<evidence type="ECO:0000256" key="1">
    <source>
        <dbReference type="ARBA" id="ARBA00004245"/>
    </source>
</evidence>
<proteinExistence type="inferred from homology"/>
<keyword evidence="17" id="KW-1185">Reference proteome</keyword>
<feature type="coiled-coil region" evidence="12">
    <location>
        <begin position="265"/>
        <end position="342"/>
    </location>
</feature>
<dbReference type="PROSITE" id="PS00411">
    <property type="entry name" value="KINESIN_MOTOR_1"/>
    <property type="match status" value="1"/>
</dbReference>
<evidence type="ECO:0000256" key="5">
    <source>
        <dbReference type="ARBA" id="ARBA00022840"/>
    </source>
</evidence>
<dbReference type="InterPro" id="IPR036961">
    <property type="entry name" value="Kinesin_motor_dom_sf"/>
</dbReference>
<protein>
    <recommendedName>
        <fullName evidence="11">Kinesin-like protein</fullName>
    </recommendedName>
</protein>
<dbReference type="InterPro" id="IPR001752">
    <property type="entry name" value="Kinesin_motor_dom"/>
</dbReference>
<feature type="region of interest" description="Disordered" evidence="13">
    <location>
        <begin position="142"/>
        <end position="179"/>
    </location>
</feature>
<evidence type="ECO:0000256" key="11">
    <source>
        <dbReference type="RuleBase" id="RU000394"/>
    </source>
</evidence>
<dbReference type="SUPFAM" id="SSF52540">
    <property type="entry name" value="P-loop containing nucleoside triphosphate hydrolases"/>
    <property type="match status" value="1"/>
</dbReference>
<dbReference type="FunFam" id="3.40.850.10:FF:000066">
    <property type="entry name" value="Kinesin-like protein"/>
    <property type="match status" value="1"/>
</dbReference>
<evidence type="ECO:0000259" key="15">
    <source>
        <dbReference type="PROSITE" id="PS50067"/>
    </source>
</evidence>
<name>A0A8C9DZI3_PHOSS</name>
<evidence type="ECO:0000256" key="2">
    <source>
        <dbReference type="ARBA" id="ARBA00022490"/>
    </source>
</evidence>
<feature type="domain" description="Kinesin motor" evidence="15">
    <location>
        <begin position="405"/>
        <end position="726"/>
    </location>
</feature>
<gene>
    <name evidence="16" type="primary">KIFC2</name>
</gene>
<evidence type="ECO:0000256" key="3">
    <source>
        <dbReference type="ARBA" id="ARBA00022701"/>
    </source>
</evidence>
<feature type="compositionally biased region" description="Low complexity" evidence="13">
    <location>
        <begin position="22"/>
        <end position="32"/>
    </location>
</feature>
<feature type="compositionally biased region" description="Low complexity" evidence="13">
    <location>
        <begin position="769"/>
        <end position="786"/>
    </location>
</feature>
<dbReference type="PROSITE" id="PS50067">
    <property type="entry name" value="KINESIN_MOTOR_2"/>
    <property type="match status" value="1"/>
</dbReference>
<evidence type="ECO:0000256" key="12">
    <source>
        <dbReference type="SAM" id="Coils"/>
    </source>
</evidence>
<evidence type="ECO:0000256" key="14">
    <source>
        <dbReference type="SAM" id="SignalP"/>
    </source>
</evidence>
<dbReference type="AlphaFoldDB" id="A0A8C9DZI3"/>
<reference evidence="16" key="2">
    <citation type="submission" date="2025-08" db="UniProtKB">
        <authorList>
            <consortium name="Ensembl"/>
        </authorList>
    </citation>
    <scope>IDENTIFICATION</scope>
</reference>